<comment type="caution">
    <text evidence="1">The sequence shown here is derived from an EMBL/GenBank/DDBJ whole genome shotgun (WGS) entry which is preliminary data.</text>
</comment>
<name>A0AAV3YFA5_9GAST</name>
<protein>
    <submittedName>
        <fullName evidence="1">Uncharacterized protein</fullName>
    </submittedName>
</protein>
<dbReference type="Proteomes" id="UP000735302">
    <property type="component" value="Unassembled WGS sequence"/>
</dbReference>
<proteinExistence type="predicted"/>
<dbReference type="AlphaFoldDB" id="A0AAV3YFA5"/>
<sequence length="118" mass="12834">MNTLNRKITSILFLEKEEKVQVDVLRPASCKMNDRQVSLLSDGGVGCTVASESALRSAGTPLSQVRALPLDRGSESHVVDWLYTKTQPLGDSSHCAVSLFIISKKEKLSGMLGAHHLQ</sequence>
<organism evidence="1 2">
    <name type="scientific">Plakobranchus ocellatus</name>
    <dbReference type="NCBI Taxonomy" id="259542"/>
    <lineage>
        <taxon>Eukaryota</taxon>
        <taxon>Metazoa</taxon>
        <taxon>Spiralia</taxon>
        <taxon>Lophotrochozoa</taxon>
        <taxon>Mollusca</taxon>
        <taxon>Gastropoda</taxon>
        <taxon>Heterobranchia</taxon>
        <taxon>Euthyneura</taxon>
        <taxon>Panpulmonata</taxon>
        <taxon>Sacoglossa</taxon>
        <taxon>Placobranchoidea</taxon>
        <taxon>Plakobranchidae</taxon>
        <taxon>Plakobranchus</taxon>
    </lineage>
</organism>
<keyword evidence="2" id="KW-1185">Reference proteome</keyword>
<dbReference type="EMBL" id="BLXT01000880">
    <property type="protein sequence ID" value="GFN81152.1"/>
    <property type="molecule type" value="Genomic_DNA"/>
</dbReference>
<accession>A0AAV3YFA5</accession>
<evidence type="ECO:0000313" key="1">
    <source>
        <dbReference type="EMBL" id="GFN81152.1"/>
    </source>
</evidence>
<gene>
    <name evidence="1" type="ORF">PoB_000765800</name>
</gene>
<evidence type="ECO:0000313" key="2">
    <source>
        <dbReference type="Proteomes" id="UP000735302"/>
    </source>
</evidence>
<reference evidence="1 2" key="1">
    <citation type="journal article" date="2021" name="Elife">
        <title>Chloroplast acquisition without the gene transfer in kleptoplastic sea slugs, Plakobranchus ocellatus.</title>
        <authorList>
            <person name="Maeda T."/>
            <person name="Takahashi S."/>
            <person name="Yoshida T."/>
            <person name="Shimamura S."/>
            <person name="Takaki Y."/>
            <person name="Nagai Y."/>
            <person name="Toyoda A."/>
            <person name="Suzuki Y."/>
            <person name="Arimoto A."/>
            <person name="Ishii H."/>
            <person name="Satoh N."/>
            <person name="Nishiyama T."/>
            <person name="Hasebe M."/>
            <person name="Maruyama T."/>
            <person name="Minagawa J."/>
            <person name="Obokata J."/>
            <person name="Shigenobu S."/>
        </authorList>
    </citation>
    <scope>NUCLEOTIDE SEQUENCE [LARGE SCALE GENOMIC DNA]</scope>
</reference>